<dbReference type="SUPFAM" id="SSF69336">
    <property type="entry name" value="Alpha subunit of glutamate synthase, C-terminal domain"/>
    <property type="match status" value="1"/>
</dbReference>
<dbReference type="PIRSF" id="PIRSF006519">
    <property type="entry name" value="GOGAT_dom3"/>
    <property type="match status" value="1"/>
</dbReference>
<dbReference type="Gene3D" id="2.160.20.60">
    <property type="entry name" value="Glutamate synthase, alpha subunit, C-terminal domain"/>
    <property type="match status" value="1"/>
</dbReference>
<keyword evidence="2" id="KW-1185">Reference proteome</keyword>
<protein>
    <submittedName>
        <fullName evidence="1">Protein glxC</fullName>
    </submittedName>
</protein>
<sequence length="235" mass="24420">MNASTKSHSFDLATASVRELNAALHALKDGTNASLWQVANPRGLHAIAAGLDAPVTVEVDGPVGYYCGGMNKQATIIVRGAAGVGVAENMMSGRVEVAGDVSQAAGATAHGGALIIGGDAGARCGISMKGVDIVVKGSVGHMSAFMAQAGTLTVFGDAGEALGDSIYEARLYVRGGVKSLGADCVEKEMRDEHRQELYERFKLAGVEGELDPSDFKRYGSARTLYHFHVDNASAY</sequence>
<evidence type="ECO:0000313" key="1">
    <source>
        <dbReference type="EMBL" id="GLK78390.1"/>
    </source>
</evidence>
<dbReference type="CDD" id="cd00504">
    <property type="entry name" value="GXGXG"/>
    <property type="match status" value="1"/>
</dbReference>
<reference evidence="1" key="2">
    <citation type="submission" date="2023-01" db="EMBL/GenBank/DDBJ databases">
        <authorList>
            <person name="Sun Q."/>
            <person name="Evtushenko L."/>
        </authorList>
    </citation>
    <scope>NUCLEOTIDE SEQUENCE</scope>
    <source>
        <strain evidence="1">VKM B-2748</strain>
    </source>
</reference>
<dbReference type="InterPro" id="IPR012061">
    <property type="entry name" value="Glu_synth_lsu_3"/>
</dbReference>
<proteinExistence type="predicted"/>
<dbReference type="PANTHER" id="PTHR39673">
    <property type="entry name" value="TUNGSTEN FORMYLMETHANOFURAN DEHYDROGENASE, SUBUNIT C (FWDC)"/>
    <property type="match status" value="1"/>
</dbReference>
<dbReference type="EMBL" id="BSFL01000001">
    <property type="protein sequence ID" value="GLK78390.1"/>
    <property type="molecule type" value="Genomic_DNA"/>
</dbReference>
<dbReference type="PANTHER" id="PTHR39673:SF5">
    <property type="entry name" value="TUNGSTEN-CONTAINING FORMYLMETHANOFURAN DEHYDROGENASE 2 SUBUNIT C"/>
    <property type="match status" value="1"/>
</dbReference>
<dbReference type="InterPro" id="IPR036485">
    <property type="entry name" value="Glu_synth_asu_C_sf"/>
</dbReference>
<organism evidence="1 2">
    <name type="scientific">Methylopila turkensis</name>
    <dbReference type="NCBI Taxonomy" id="1437816"/>
    <lineage>
        <taxon>Bacteria</taxon>
        <taxon>Pseudomonadati</taxon>
        <taxon>Pseudomonadota</taxon>
        <taxon>Alphaproteobacteria</taxon>
        <taxon>Hyphomicrobiales</taxon>
        <taxon>Methylopilaceae</taxon>
        <taxon>Methylopila</taxon>
    </lineage>
</organism>
<dbReference type="AlphaFoldDB" id="A0A9W6JIQ1"/>
<dbReference type="RefSeq" id="WP_271198913.1">
    <property type="nucleotide sequence ID" value="NZ_BSFL01000001.1"/>
</dbReference>
<gene>
    <name evidence="1" type="primary">fwdC</name>
    <name evidence="1" type="ORF">GCM10008174_01310</name>
</gene>
<evidence type="ECO:0000313" key="2">
    <source>
        <dbReference type="Proteomes" id="UP001143309"/>
    </source>
</evidence>
<accession>A0A9W6JIQ1</accession>
<dbReference type="Proteomes" id="UP001143309">
    <property type="component" value="Unassembled WGS sequence"/>
</dbReference>
<comment type="caution">
    <text evidence="1">The sequence shown here is derived from an EMBL/GenBank/DDBJ whole genome shotgun (WGS) entry which is preliminary data.</text>
</comment>
<reference evidence="1" key="1">
    <citation type="journal article" date="2014" name="Int. J. Syst. Evol. Microbiol.">
        <title>Complete genome sequence of Corynebacterium casei LMG S-19264T (=DSM 44701T), isolated from a smear-ripened cheese.</title>
        <authorList>
            <consortium name="US DOE Joint Genome Institute (JGI-PGF)"/>
            <person name="Walter F."/>
            <person name="Albersmeier A."/>
            <person name="Kalinowski J."/>
            <person name="Ruckert C."/>
        </authorList>
    </citation>
    <scope>NUCLEOTIDE SEQUENCE</scope>
    <source>
        <strain evidence="1">VKM B-2748</strain>
    </source>
</reference>
<name>A0A9W6JIQ1_9HYPH</name>
<dbReference type="GO" id="GO:0016491">
    <property type="term" value="F:oxidoreductase activity"/>
    <property type="evidence" value="ECO:0007669"/>
    <property type="project" value="InterPro"/>
</dbReference>